<keyword evidence="3" id="KW-1185">Reference proteome</keyword>
<dbReference type="Gene3D" id="3.40.50.150">
    <property type="entry name" value="Vaccinia Virus protein VP39"/>
    <property type="match status" value="1"/>
</dbReference>
<name>A0A1T4PZN1_9FIRM</name>
<proteinExistence type="predicted"/>
<dbReference type="CDD" id="cd02440">
    <property type="entry name" value="AdoMet_MTases"/>
    <property type="match status" value="1"/>
</dbReference>
<dbReference type="GO" id="GO:0031151">
    <property type="term" value="F:histone H3K79 methyltransferase activity"/>
    <property type="evidence" value="ECO:0007669"/>
    <property type="project" value="InterPro"/>
</dbReference>
<accession>A0A1T4PZN1</accession>
<dbReference type="SUPFAM" id="SSF53335">
    <property type="entry name" value="S-adenosyl-L-methionine-dependent methyltransferases"/>
    <property type="match status" value="1"/>
</dbReference>
<sequence length="225" mass="26067">MSREDSLDNTLNIDTSLLMDEIKENERYFFGSTDYVTQDIILDMLDISENDVFVDIGCGLGKVIYYVNHKVGCKTIGVEGDDRIFRKLKENHSGYKKKNSGKSGGNVLVLGSTGAEVNILNRKIEDIDSIYDEILKNHVFEDKDSLYFYFFNPFSVEVLKSFVAKLVEEAGMNRFGSKKIELVFYYLTPEYQMALREFPLKLEQISKLNDYYKDEFEKCCIYSLR</sequence>
<organism evidence="2 3">
    <name type="scientific">Eubacterium ruminantium</name>
    <dbReference type="NCBI Taxonomy" id="42322"/>
    <lineage>
        <taxon>Bacteria</taxon>
        <taxon>Bacillati</taxon>
        <taxon>Bacillota</taxon>
        <taxon>Clostridia</taxon>
        <taxon>Eubacteriales</taxon>
        <taxon>Eubacteriaceae</taxon>
        <taxon>Eubacterium</taxon>
    </lineage>
</organism>
<dbReference type="Pfam" id="PF08123">
    <property type="entry name" value="DOT1"/>
    <property type="match status" value="1"/>
</dbReference>
<protein>
    <submittedName>
        <fullName evidence="2">Histone methylation protein DOT1</fullName>
    </submittedName>
</protein>
<dbReference type="InterPro" id="IPR029063">
    <property type="entry name" value="SAM-dependent_MTases_sf"/>
</dbReference>
<dbReference type="Proteomes" id="UP000189857">
    <property type="component" value="Unassembled WGS sequence"/>
</dbReference>
<dbReference type="RefSeq" id="WP_159444156.1">
    <property type="nucleotide sequence ID" value="NZ_FMTO01000015.1"/>
</dbReference>
<evidence type="ECO:0000259" key="1">
    <source>
        <dbReference type="Pfam" id="PF08123"/>
    </source>
</evidence>
<evidence type="ECO:0000313" key="2">
    <source>
        <dbReference type="EMBL" id="SJZ96438.1"/>
    </source>
</evidence>
<dbReference type="InterPro" id="IPR025789">
    <property type="entry name" value="DOT1_dom"/>
</dbReference>
<feature type="domain" description="DOT1" evidence="1">
    <location>
        <begin position="28"/>
        <end position="85"/>
    </location>
</feature>
<evidence type="ECO:0000313" key="3">
    <source>
        <dbReference type="Proteomes" id="UP000189857"/>
    </source>
</evidence>
<gene>
    <name evidence="2" type="ORF">SAMN02745110_02178</name>
</gene>
<reference evidence="2 3" key="1">
    <citation type="submission" date="2017-02" db="EMBL/GenBank/DDBJ databases">
        <authorList>
            <person name="Peterson S.W."/>
        </authorList>
    </citation>
    <scope>NUCLEOTIDE SEQUENCE [LARGE SCALE GENOMIC DNA]</scope>
    <source>
        <strain evidence="2 3">ATCC 17233</strain>
    </source>
</reference>
<dbReference type="AlphaFoldDB" id="A0A1T4PZN1"/>
<dbReference type="EMBL" id="FUXA01000015">
    <property type="protein sequence ID" value="SJZ96438.1"/>
    <property type="molecule type" value="Genomic_DNA"/>
</dbReference>